<sequence>MCAAVILASCNAASPDATPELSGVTLYQTTAITADPNQPVATGVAVLNGGITAVGDFDALKDQLRGAVIDTQYADQVLLPGLIDPHVHMTLGAMMYGAEMVPPWDVPMADGVVKGLTSREALLARITEIEAAAPDGPLVLWGYHDLIQGDIRRADLDAITTDRPLLLWHWSGHDFYLNSAAIEMVGATPALADQFHGIELDADGELTGRIYEDALLAIFEKIAAVIMHPTHIKRGWDRYEALLQDAGVTTVAEMGYGIFGRNIEDAFLAAHHDDTDGYTIYLVPEHRAFLQEFGETTVEAMTTMAATRDDVLPQVKLFSDAAFYSQTMKLTAPGYIGGQSKGTTGLFVIQPDDLPDLMASYWDAGLDIHIHSNGDAAQDSTLAALEQQSPGKEGQRLIVEHAALLTPEQIARLAKLPAGVSAASHYVRYMGGTMADAIGAKADYLSPMGSTASLGIPTTLHSDAPLAPPYPLLAAQAHMLRDTETGTVSLPNERLNAEQALRAITLDAAWSLGLETEIGSIEAGKRADFTIVDRNPLSTAADDWDDIQVLGRIKDGVVYP</sequence>
<name>A0A8J3G311_9PROT</name>
<dbReference type="PANTHER" id="PTHR22642">
    <property type="entry name" value="IMIDAZOLONEPROPIONASE"/>
    <property type="match status" value="1"/>
</dbReference>
<dbReference type="SUPFAM" id="SSF51338">
    <property type="entry name" value="Composite domain of metallo-dependent hydrolases"/>
    <property type="match status" value="1"/>
</dbReference>
<gene>
    <name evidence="2" type="ORF">GCM10009069_25190</name>
</gene>
<dbReference type="InterPro" id="IPR013108">
    <property type="entry name" value="Amidohydro_3"/>
</dbReference>
<dbReference type="Gene3D" id="3.20.20.140">
    <property type="entry name" value="Metal-dependent hydrolases"/>
    <property type="match status" value="1"/>
</dbReference>
<reference evidence="2" key="1">
    <citation type="journal article" date="2014" name="Int. J. Syst. Evol. Microbiol.">
        <title>Complete genome sequence of Corynebacterium casei LMG S-19264T (=DSM 44701T), isolated from a smear-ripened cheese.</title>
        <authorList>
            <consortium name="US DOE Joint Genome Institute (JGI-PGF)"/>
            <person name="Walter F."/>
            <person name="Albersmeier A."/>
            <person name="Kalinowski J."/>
            <person name="Ruckert C."/>
        </authorList>
    </citation>
    <scope>NUCLEOTIDE SEQUENCE</scope>
    <source>
        <strain evidence="2">KCTC 32513</strain>
    </source>
</reference>
<dbReference type="Proteomes" id="UP000634004">
    <property type="component" value="Unassembled WGS sequence"/>
</dbReference>
<accession>A0A8J3G311</accession>
<evidence type="ECO:0000313" key="3">
    <source>
        <dbReference type="Proteomes" id="UP000634004"/>
    </source>
</evidence>
<feature type="domain" description="Amidohydrolase 3" evidence="1">
    <location>
        <begin position="76"/>
        <end position="558"/>
    </location>
</feature>
<evidence type="ECO:0000313" key="2">
    <source>
        <dbReference type="EMBL" id="GHB01310.1"/>
    </source>
</evidence>
<dbReference type="Pfam" id="PF07969">
    <property type="entry name" value="Amidohydro_3"/>
    <property type="match status" value="1"/>
</dbReference>
<dbReference type="InterPro" id="IPR032466">
    <property type="entry name" value="Metal_Hydrolase"/>
</dbReference>
<evidence type="ECO:0000259" key="1">
    <source>
        <dbReference type="Pfam" id="PF07969"/>
    </source>
</evidence>
<comment type="caution">
    <text evidence="2">The sequence shown here is derived from an EMBL/GenBank/DDBJ whole genome shotgun (WGS) entry which is preliminary data.</text>
</comment>
<dbReference type="PANTHER" id="PTHR22642:SF2">
    <property type="entry name" value="PROTEIN LONG AFTER FAR-RED 3"/>
    <property type="match status" value="1"/>
</dbReference>
<dbReference type="AlphaFoldDB" id="A0A8J3G311"/>
<dbReference type="Gene3D" id="2.30.40.10">
    <property type="entry name" value="Urease, subunit C, domain 1"/>
    <property type="match status" value="1"/>
</dbReference>
<proteinExistence type="predicted"/>
<reference evidence="2" key="2">
    <citation type="submission" date="2020-09" db="EMBL/GenBank/DDBJ databases">
        <authorList>
            <person name="Sun Q."/>
            <person name="Kim S."/>
        </authorList>
    </citation>
    <scope>NUCLEOTIDE SEQUENCE</scope>
    <source>
        <strain evidence="2">KCTC 32513</strain>
    </source>
</reference>
<dbReference type="GO" id="GO:0016810">
    <property type="term" value="F:hydrolase activity, acting on carbon-nitrogen (but not peptide) bonds"/>
    <property type="evidence" value="ECO:0007669"/>
    <property type="project" value="InterPro"/>
</dbReference>
<organism evidence="2 3">
    <name type="scientific">Algimonas arctica</name>
    <dbReference type="NCBI Taxonomy" id="1479486"/>
    <lineage>
        <taxon>Bacteria</taxon>
        <taxon>Pseudomonadati</taxon>
        <taxon>Pseudomonadota</taxon>
        <taxon>Alphaproteobacteria</taxon>
        <taxon>Maricaulales</taxon>
        <taxon>Robiginitomaculaceae</taxon>
        <taxon>Algimonas</taxon>
    </lineage>
</organism>
<dbReference type="Gene3D" id="3.10.310.70">
    <property type="match status" value="1"/>
</dbReference>
<dbReference type="SUPFAM" id="SSF51556">
    <property type="entry name" value="Metallo-dependent hydrolases"/>
    <property type="match status" value="1"/>
</dbReference>
<dbReference type="InterPro" id="IPR011059">
    <property type="entry name" value="Metal-dep_hydrolase_composite"/>
</dbReference>
<keyword evidence="3" id="KW-1185">Reference proteome</keyword>
<dbReference type="EMBL" id="BMZH01000012">
    <property type="protein sequence ID" value="GHB01310.1"/>
    <property type="molecule type" value="Genomic_DNA"/>
</dbReference>
<protein>
    <recommendedName>
        <fullName evidence="1">Amidohydrolase 3 domain-containing protein</fullName>
    </recommendedName>
</protein>